<evidence type="ECO:0000313" key="4">
    <source>
        <dbReference type="Proteomes" id="UP000494040"/>
    </source>
</evidence>
<sequence>MAATRVMVVRPWEGLGSNSTNNSTNKNKNNDKGSNELSEEVMCVARKELREDEKTRTHALDNFRDWILKNRDLKDIRTDDNFLLRFLRVKKFSLPMAQDMLLKFLNMKQMYAHLCGNLDYLDPPILELINKGFYFVSPVRDQHGRRVTIGIANNFDPHKYTNVHMAKVMLLTFETLLEDEETQIMGFTHFVDVKNASTAHVTLWNVTEFATMFKWGEHSYPMRHKSVHLLNVHPALKYVYDFAKSRVTQKIKDRFKIHNSLSEVHADIDPSALPKEYGGVIPMADMIESWKLELGKQHQKILYGDKMKLLDNSCVMKKKSAQNNNIGDISGSFRKLEVD</sequence>
<dbReference type="CTD" id="38651"/>
<reference evidence="3" key="1">
    <citation type="submission" date="2022-01" db="UniProtKB">
        <authorList>
            <consortium name="EnsemblMetazoa"/>
        </authorList>
    </citation>
    <scope>IDENTIFICATION</scope>
</reference>
<dbReference type="RefSeq" id="XP_014243927.1">
    <property type="nucleotide sequence ID" value="XM_014388441.2"/>
</dbReference>
<dbReference type="PANTHER" id="PTHR10174:SF120">
    <property type="entry name" value="CELLULAR RETINALDEHYDE BINDING PROTEIN"/>
    <property type="match status" value="1"/>
</dbReference>
<protein>
    <recommendedName>
        <fullName evidence="2">CRAL-TRIO domain-containing protein</fullName>
    </recommendedName>
</protein>
<evidence type="ECO:0000259" key="2">
    <source>
        <dbReference type="PROSITE" id="PS50191"/>
    </source>
</evidence>
<dbReference type="SMART" id="SM01100">
    <property type="entry name" value="CRAL_TRIO_N"/>
    <property type="match status" value="1"/>
</dbReference>
<dbReference type="Gene3D" id="1.10.8.20">
    <property type="entry name" value="N-terminal domain of phosphatidylinositol transfer protein sec14p"/>
    <property type="match status" value="1"/>
</dbReference>
<dbReference type="SUPFAM" id="SSF52087">
    <property type="entry name" value="CRAL/TRIO domain"/>
    <property type="match status" value="1"/>
</dbReference>
<dbReference type="InterPro" id="IPR036273">
    <property type="entry name" value="CRAL/TRIO_N_dom_sf"/>
</dbReference>
<dbReference type="PANTHER" id="PTHR10174">
    <property type="entry name" value="ALPHA-TOCOPHEROL TRANSFER PROTEIN-RELATED"/>
    <property type="match status" value="1"/>
</dbReference>
<evidence type="ECO:0000256" key="1">
    <source>
        <dbReference type="SAM" id="MobiDB-lite"/>
    </source>
</evidence>
<evidence type="ECO:0000313" key="3">
    <source>
        <dbReference type="EnsemblMetazoa" id="XP_014243927.1"/>
    </source>
</evidence>
<dbReference type="PROSITE" id="PS50191">
    <property type="entry name" value="CRAL_TRIO"/>
    <property type="match status" value="1"/>
</dbReference>
<dbReference type="GO" id="GO:0016020">
    <property type="term" value="C:membrane"/>
    <property type="evidence" value="ECO:0007669"/>
    <property type="project" value="TreeGrafter"/>
</dbReference>
<dbReference type="Gene3D" id="1.20.5.1200">
    <property type="entry name" value="Alpha-tocopherol transfer"/>
    <property type="match status" value="1"/>
</dbReference>
<feature type="region of interest" description="Disordered" evidence="1">
    <location>
        <begin position="13"/>
        <end position="37"/>
    </location>
</feature>
<keyword evidence="4" id="KW-1185">Reference proteome</keyword>
<dbReference type="InterPro" id="IPR001251">
    <property type="entry name" value="CRAL-TRIO_dom"/>
</dbReference>
<dbReference type="KEGG" id="clec:106663543"/>
<accession>A0A8I6RHC6</accession>
<dbReference type="InterPro" id="IPR036865">
    <property type="entry name" value="CRAL-TRIO_dom_sf"/>
</dbReference>
<dbReference type="AlphaFoldDB" id="A0A8I6RHC6"/>
<feature type="compositionally biased region" description="Low complexity" evidence="1">
    <location>
        <begin position="16"/>
        <end position="27"/>
    </location>
</feature>
<dbReference type="PRINTS" id="PR00180">
    <property type="entry name" value="CRETINALDHBP"/>
</dbReference>
<dbReference type="SUPFAM" id="SSF46938">
    <property type="entry name" value="CRAL/TRIO N-terminal domain"/>
    <property type="match status" value="1"/>
</dbReference>
<feature type="domain" description="CRAL-TRIO" evidence="2">
    <location>
        <begin position="122"/>
        <end position="285"/>
    </location>
</feature>
<dbReference type="CDD" id="cd00170">
    <property type="entry name" value="SEC14"/>
    <property type="match status" value="1"/>
</dbReference>
<dbReference type="GeneID" id="106663543"/>
<organism evidence="3 4">
    <name type="scientific">Cimex lectularius</name>
    <name type="common">Bed bug</name>
    <name type="synonym">Acanthia lectularia</name>
    <dbReference type="NCBI Taxonomy" id="79782"/>
    <lineage>
        <taxon>Eukaryota</taxon>
        <taxon>Metazoa</taxon>
        <taxon>Ecdysozoa</taxon>
        <taxon>Arthropoda</taxon>
        <taxon>Hexapoda</taxon>
        <taxon>Insecta</taxon>
        <taxon>Pterygota</taxon>
        <taxon>Neoptera</taxon>
        <taxon>Paraneoptera</taxon>
        <taxon>Hemiptera</taxon>
        <taxon>Heteroptera</taxon>
        <taxon>Panheteroptera</taxon>
        <taxon>Cimicomorpha</taxon>
        <taxon>Cimicidae</taxon>
        <taxon>Cimex</taxon>
    </lineage>
</organism>
<name>A0A8I6RHC6_CIMLE</name>
<dbReference type="EnsemblMetazoa" id="XM_014388441.2">
    <property type="protein sequence ID" value="XP_014243927.1"/>
    <property type="gene ID" value="LOC106663543"/>
</dbReference>
<dbReference type="InterPro" id="IPR011074">
    <property type="entry name" value="CRAL/TRIO_N_dom"/>
</dbReference>
<dbReference type="GO" id="GO:1902936">
    <property type="term" value="F:phosphatidylinositol bisphosphate binding"/>
    <property type="evidence" value="ECO:0007669"/>
    <property type="project" value="TreeGrafter"/>
</dbReference>
<dbReference type="Gene3D" id="3.40.525.10">
    <property type="entry name" value="CRAL-TRIO lipid binding domain"/>
    <property type="match status" value="1"/>
</dbReference>
<dbReference type="Proteomes" id="UP000494040">
    <property type="component" value="Unassembled WGS sequence"/>
</dbReference>
<dbReference type="Pfam" id="PF00650">
    <property type="entry name" value="CRAL_TRIO"/>
    <property type="match status" value="1"/>
</dbReference>
<proteinExistence type="predicted"/>
<dbReference type="SMART" id="SM00516">
    <property type="entry name" value="SEC14"/>
    <property type="match status" value="1"/>
</dbReference>
<dbReference type="OMA" id="FPHMSTQ"/>
<dbReference type="OrthoDB" id="1434354at2759"/>